<dbReference type="Proteomes" id="UP000664940">
    <property type="component" value="Unassembled WGS sequence"/>
</dbReference>
<reference evidence="1 2" key="1">
    <citation type="journal article" date="2020" name="Nature">
        <title>Six reference-quality genomes reveal evolution of bat adaptations.</title>
        <authorList>
            <person name="Jebb D."/>
            <person name="Huang Z."/>
            <person name="Pippel M."/>
            <person name="Hughes G.M."/>
            <person name="Lavrichenko K."/>
            <person name="Devanna P."/>
            <person name="Winkler S."/>
            <person name="Jermiin L.S."/>
            <person name="Skirmuntt E.C."/>
            <person name="Katzourakis A."/>
            <person name="Burkitt-Gray L."/>
            <person name="Ray D.A."/>
            <person name="Sullivan K.A.M."/>
            <person name="Roscito J.G."/>
            <person name="Kirilenko B.M."/>
            <person name="Davalos L.M."/>
            <person name="Corthals A.P."/>
            <person name="Power M.L."/>
            <person name="Jones G."/>
            <person name="Ransome R.D."/>
            <person name="Dechmann D.K.N."/>
            <person name="Locatelli A.G."/>
            <person name="Puechmaille S.J."/>
            <person name="Fedrigo O."/>
            <person name="Jarvis E.D."/>
            <person name="Hiller M."/>
            <person name="Vernes S.C."/>
            <person name="Myers E.W."/>
            <person name="Teeling E.C."/>
        </authorList>
    </citation>
    <scope>NUCLEOTIDE SEQUENCE [LARGE SCALE GENOMIC DNA]</scope>
    <source>
        <strain evidence="1">Bat1K_MPI-CBG_1</strain>
    </source>
</reference>
<dbReference type="AlphaFoldDB" id="A0A833ZYI4"/>
<accession>A0A833ZYI4</accession>
<protein>
    <submittedName>
        <fullName evidence="1">Uncharacterized protein</fullName>
    </submittedName>
</protein>
<sequence>MGPRSLWAVGGPRVKSCSRLLWKRGLRGHGGSFQTPEGLSGVSGKELVGAAAGGAGTVTERRLCSEQVEGRAVGVGRTVSLTAQLSGGGTGLSWEGTRPRGHLVRPRVGGAGCEPGCTPRQLRGLLLSVKLSDPASSSAKCSSPQQPLFARVVARMK</sequence>
<comment type="caution">
    <text evidence="1">The sequence shown here is derived from an EMBL/GenBank/DDBJ whole genome shotgun (WGS) entry which is preliminary data.</text>
</comment>
<organism evidence="1 2">
    <name type="scientific">Phyllostomus discolor</name>
    <name type="common">pale spear-nosed bat</name>
    <dbReference type="NCBI Taxonomy" id="89673"/>
    <lineage>
        <taxon>Eukaryota</taxon>
        <taxon>Metazoa</taxon>
        <taxon>Chordata</taxon>
        <taxon>Craniata</taxon>
        <taxon>Vertebrata</taxon>
        <taxon>Euteleostomi</taxon>
        <taxon>Mammalia</taxon>
        <taxon>Eutheria</taxon>
        <taxon>Laurasiatheria</taxon>
        <taxon>Chiroptera</taxon>
        <taxon>Yangochiroptera</taxon>
        <taxon>Phyllostomidae</taxon>
        <taxon>Phyllostominae</taxon>
        <taxon>Phyllostomus</taxon>
    </lineage>
</organism>
<dbReference type="EMBL" id="JABVXQ010000007">
    <property type="protein sequence ID" value="KAF6099965.1"/>
    <property type="molecule type" value="Genomic_DNA"/>
</dbReference>
<gene>
    <name evidence="1" type="ORF">HJG60_011681</name>
</gene>
<proteinExistence type="predicted"/>
<evidence type="ECO:0000313" key="1">
    <source>
        <dbReference type="EMBL" id="KAF6099965.1"/>
    </source>
</evidence>
<name>A0A833ZYI4_9CHIR</name>
<evidence type="ECO:0000313" key="2">
    <source>
        <dbReference type="Proteomes" id="UP000664940"/>
    </source>
</evidence>